<gene>
    <name evidence="3" type="ORF">SAMN04489751_2523</name>
</gene>
<dbReference type="InterPro" id="IPR007168">
    <property type="entry name" value="Phageshock_PspC_N"/>
</dbReference>
<organism evidence="3 4">
    <name type="scientific">Brevibacterium sandarakinum</name>
    <dbReference type="NCBI Taxonomy" id="629680"/>
    <lineage>
        <taxon>Bacteria</taxon>
        <taxon>Bacillati</taxon>
        <taxon>Actinomycetota</taxon>
        <taxon>Actinomycetes</taxon>
        <taxon>Micrococcales</taxon>
        <taxon>Brevibacteriaceae</taxon>
        <taxon>Brevibacterium</taxon>
    </lineage>
</organism>
<dbReference type="Pfam" id="PF04024">
    <property type="entry name" value="PspC"/>
    <property type="match status" value="1"/>
</dbReference>
<evidence type="ECO:0000313" key="3">
    <source>
        <dbReference type="EMBL" id="SDS65625.1"/>
    </source>
</evidence>
<evidence type="ECO:0000313" key="4">
    <source>
        <dbReference type="Proteomes" id="UP000199700"/>
    </source>
</evidence>
<keyword evidence="1" id="KW-0812">Transmembrane</keyword>
<reference evidence="3" key="1">
    <citation type="submission" date="2016-10" db="EMBL/GenBank/DDBJ databases">
        <authorList>
            <person name="Varghese N."/>
            <person name="Submissions S."/>
        </authorList>
    </citation>
    <scope>NUCLEOTIDE SEQUENCE [LARGE SCALE GENOMIC DNA]</scope>
    <source>
        <strain evidence="3">DSM 22082</strain>
    </source>
</reference>
<dbReference type="Proteomes" id="UP000199700">
    <property type="component" value="Chromosome"/>
</dbReference>
<accession>A0A1H1TZA4</accession>
<sequence>MITISYPENGTCRVAEVGSPFQPVHAAVIMVSPNPVRRSAPLFRAQEMRSVEGMRKLFDAIRNTGFRRGPDRVLGGISGSLARSTGLNVWLVRLLVLASFLLPVLGIGAYLIAWVLTPWQDGSIPLEQAFGGRLER</sequence>
<evidence type="ECO:0000256" key="1">
    <source>
        <dbReference type="SAM" id="Phobius"/>
    </source>
</evidence>
<feature type="transmembrane region" description="Helical" evidence="1">
    <location>
        <begin position="90"/>
        <end position="116"/>
    </location>
</feature>
<evidence type="ECO:0000259" key="2">
    <source>
        <dbReference type="Pfam" id="PF04024"/>
    </source>
</evidence>
<feature type="domain" description="Phage shock protein PspC N-terminal" evidence="2">
    <location>
        <begin position="67"/>
        <end position="118"/>
    </location>
</feature>
<dbReference type="AlphaFoldDB" id="A0A1H1TZA4"/>
<dbReference type="EMBL" id="LT629739">
    <property type="protein sequence ID" value="SDS65625.1"/>
    <property type="molecule type" value="Genomic_DNA"/>
</dbReference>
<dbReference type="STRING" id="629680.SAMN04489751_2523"/>
<keyword evidence="4" id="KW-1185">Reference proteome</keyword>
<protein>
    <submittedName>
        <fullName evidence="3">Phage shock protein PspC (Stress-responsive transcriptional regulator)</fullName>
    </submittedName>
</protein>
<proteinExistence type="predicted"/>
<keyword evidence="1" id="KW-0472">Membrane</keyword>
<keyword evidence="1" id="KW-1133">Transmembrane helix</keyword>
<name>A0A1H1TZA4_BRESA</name>